<dbReference type="GO" id="GO:0006352">
    <property type="term" value="P:DNA-templated transcription initiation"/>
    <property type="evidence" value="ECO:0007669"/>
    <property type="project" value="InterPro"/>
</dbReference>
<dbReference type="Gene3D" id="1.10.10.10">
    <property type="entry name" value="Winged helix-like DNA-binding domain superfamily/Winged helix DNA-binding domain"/>
    <property type="match status" value="1"/>
</dbReference>
<dbReference type="InterPro" id="IPR036388">
    <property type="entry name" value="WH-like_DNA-bd_sf"/>
</dbReference>
<dbReference type="InterPro" id="IPR013249">
    <property type="entry name" value="RNA_pol_sigma70_r4_t2"/>
</dbReference>
<dbReference type="Pfam" id="PF04542">
    <property type="entry name" value="Sigma70_r2"/>
    <property type="match status" value="1"/>
</dbReference>
<dbReference type="EMBL" id="JXZB01000004">
    <property type="protein sequence ID" value="KIQ62079.1"/>
    <property type="molecule type" value="Genomic_DNA"/>
</dbReference>
<evidence type="ECO:0000256" key="4">
    <source>
        <dbReference type="ARBA" id="ARBA00023163"/>
    </source>
</evidence>
<dbReference type="InterPro" id="IPR039425">
    <property type="entry name" value="RNA_pol_sigma-70-like"/>
</dbReference>
<dbReference type="SUPFAM" id="SSF88946">
    <property type="entry name" value="Sigma2 domain of RNA polymerase sigma factors"/>
    <property type="match status" value="1"/>
</dbReference>
<reference evidence="7 8" key="1">
    <citation type="submission" date="2015-02" db="EMBL/GenBank/DDBJ databases">
        <title>Draft genome sequence of Kitasatospora griseola MF730-N6, a bafilomycin, terpentecin and satosporin producer.</title>
        <authorList>
            <person name="Arens J.C."/>
            <person name="Haltli B."/>
            <person name="Kerr R.G."/>
        </authorList>
    </citation>
    <scope>NUCLEOTIDE SEQUENCE [LARGE SCALE GENOMIC DNA]</scope>
    <source>
        <strain evidence="7 8">MF730-N6</strain>
    </source>
</reference>
<gene>
    <name evidence="7" type="ORF">TR51_23120</name>
</gene>
<dbReference type="PATRIC" id="fig|2064.6.peg.4964"/>
<feature type="region of interest" description="Disordered" evidence="5">
    <location>
        <begin position="179"/>
        <end position="217"/>
    </location>
</feature>
<dbReference type="Pfam" id="PF08281">
    <property type="entry name" value="Sigma70_r4_2"/>
    <property type="match status" value="1"/>
</dbReference>
<dbReference type="SUPFAM" id="SSF88659">
    <property type="entry name" value="Sigma3 and sigma4 domains of RNA polymerase sigma factors"/>
    <property type="match status" value="1"/>
</dbReference>
<name>A0A0D0PHX6_KITGR</name>
<dbReference type="GO" id="GO:0003677">
    <property type="term" value="F:DNA binding"/>
    <property type="evidence" value="ECO:0007669"/>
    <property type="project" value="InterPro"/>
</dbReference>
<dbReference type="STRING" id="2064.TR51_23120"/>
<dbReference type="InterPro" id="IPR000792">
    <property type="entry name" value="Tscrpt_reg_LuxR_C"/>
</dbReference>
<evidence type="ECO:0000313" key="7">
    <source>
        <dbReference type="EMBL" id="KIQ62079.1"/>
    </source>
</evidence>
<dbReference type="SMART" id="SM00421">
    <property type="entry name" value="HTH_LUXR"/>
    <property type="match status" value="1"/>
</dbReference>
<keyword evidence="2" id="KW-0805">Transcription regulation</keyword>
<dbReference type="PANTHER" id="PTHR43133">
    <property type="entry name" value="RNA POLYMERASE ECF-TYPE SIGMA FACTO"/>
    <property type="match status" value="1"/>
</dbReference>
<sequence length="217" mass="24343">MRIREHPRHEARPEDRPPELTTPDGFGAFYRQHVNALLDFVTRRVSDPHLAADLTADIFVAALEAAGSYRPERGTAIGWLYGIARYVIAGHRRGDHRERRAIGRLSGRRLLDEEDILALEERIDAQRAVRDLAQRHAGLSAPLREVLDLVVMDGLSTAETAQVLGISQATVRVRMHRARRRLGAERQPARKDLPRPGAALLMPRRSTPADPMIEVSP</sequence>
<dbReference type="Proteomes" id="UP000032066">
    <property type="component" value="Unassembled WGS sequence"/>
</dbReference>
<dbReference type="PANTHER" id="PTHR43133:SF46">
    <property type="entry name" value="RNA POLYMERASE SIGMA-70 FACTOR ECF SUBFAMILY"/>
    <property type="match status" value="1"/>
</dbReference>
<feature type="compositionally biased region" description="Basic and acidic residues" evidence="5">
    <location>
        <begin position="182"/>
        <end position="194"/>
    </location>
</feature>
<accession>A0A0D0PHX6</accession>
<comment type="caution">
    <text evidence="7">The sequence shown here is derived from an EMBL/GenBank/DDBJ whole genome shotgun (WGS) entry which is preliminary data.</text>
</comment>
<dbReference type="InterPro" id="IPR013325">
    <property type="entry name" value="RNA_pol_sigma_r2"/>
</dbReference>
<proteinExistence type="inferred from homology"/>
<dbReference type="InterPro" id="IPR014284">
    <property type="entry name" value="RNA_pol_sigma-70_dom"/>
</dbReference>
<dbReference type="GO" id="GO:0016987">
    <property type="term" value="F:sigma factor activity"/>
    <property type="evidence" value="ECO:0007669"/>
    <property type="project" value="UniProtKB-KW"/>
</dbReference>
<keyword evidence="4" id="KW-0804">Transcription</keyword>
<evidence type="ECO:0000256" key="1">
    <source>
        <dbReference type="ARBA" id="ARBA00010641"/>
    </source>
</evidence>
<feature type="region of interest" description="Disordered" evidence="5">
    <location>
        <begin position="1"/>
        <end position="21"/>
    </location>
</feature>
<evidence type="ECO:0000256" key="5">
    <source>
        <dbReference type="SAM" id="MobiDB-lite"/>
    </source>
</evidence>
<comment type="similarity">
    <text evidence="1">Belongs to the sigma-70 factor family. ECF subfamily.</text>
</comment>
<dbReference type="NCBIfam" id="TIGR02937">
    <property type="entry name" value="sigma70-ECF"/>
    <property type="match status" value="1"/>
</dbReference>
<dbReference type="RefSeq" id="WP_043913934.1">
    <property type="nucleotide sequence ID" value="NZ_JXZB01000004.1"/>
</dbReference>
<keyword evidence="8" id="KW-1185">Reference proteome</keyword>
<dbReference type="InterPro" id="IPR013324">
    <property type="entry name" value="RNA_pol_sigma_r3/r4-like"/>
</dbReference>
<dbReference type="InterPro" id="IPR007627">
    <property type="entry name" value="RNA_pol_sigma70_r2"/>
</dbReference>
<protein>
    <submittedName>
        <fullName evidence="7">RNA polymerase sigma factor</fullName>
    </submittedName>
</protein>
<dbReference type="AlphaFoldDB" id="A0A0D0PHX6"/>
<feature type="compositionally biased region" description="Basic and acidic residues" evidence="5">
    <location>
        <begin position="7"/>
        <end position="18"/>
    </location>
</feature>
<evidence type="ECO:0000259" key="6">
    <source>
        <dbReference type="SMART" id="SM00421"/>
    </source>
</evidence>
<dbReference type="OrthoDB" id="5243867at2"/>
<dbReference type="Gene3D" id="1.10.1740.10">
    <property type="match status" value="1"/>
</dbReference>
<keyword evidence="3" id="KW-0731">Sigma factor</keyword>
<evidence type="ECO:0000313" key="8">
    <source>
        <dbReference type="Proteomes" id="UP000032066"/>
    </source>
</evidence>
<organism evidence="7 8">
    <name type="scientific">Kitasatospora griseola</name>
    <name type="common">Streptomyces griseolosporeus</name>
    <dbReference type="NCBI Taxonomy" id="2064"/>
    <lineage>
        <taxon>Bacteria</taxon>
        <taxon>Bacillati</taxon>
        <taxon>Actinomycetota</taxon>
        <taxon>Actinomycetes</taxon>
        <taxon>Kitasatosporales</taxon>
        <taxon>Streptomycetaceae</taxon>
        <taxon>Kitasatospora</taxon>
    </lineage>
</organism>
<evidence type="ECO:0000256" key="3">
    <source>
        <dbReference type="ARBA" id="ARBA00023082"/>
    </source>
</evidence>
<evidence type="ECO:0000256" key="2">
    <source>
        <dbReference type="ARBA" id="ARBA00023015"/>
    </source>
</evidence>
<feature type="domain" description="HTH luxR-type" evidence="6">
    <location>
        <begin position="136"/>
        <end position="202"/>
    </location>
</feature>